<organism evidence="1 2">
    <name type="scientific">Mytilus galloprovincialis</name>
    <name type="common">Mediterranean mussel</name>
    <dbReference type="NCBI Taxonomy" id="29158"/>
    <lineage>
        <taxon>Eukaryota</taxon>
        <taxon>Metazoa</taxon>
        <taxon>Spiralia</taxon>
        <taxon>Lophotrochozoa</taxon>
        <taxon>Mollusca</taxon>
        <taxon>Bivalvia</taxon>
        <taxon>Autobranchia</taxon>
        <taxon>Pteriomorphia</taxon>
        <taxon>Mytilida</taxon>
        <taxon>Mytiloidea</taxon>
        <taxon>Mytilidae</taxon>
        <taxon>Mytilinae</taxon>
        <taxon>Mytilus</taxon>
    </lineage>
</organism>
<sequence>MPEVTTSSCRHRYVLRPENREEMETCILEMYRNGPPGTRKHALPRPLPTLYDSEYTVRCREWDEDTRQIVEKITFTACNPHYMSTNTELLGSPPPQDIDLQGEWRETSTEEMYPLIFAFLPDKCQTTYQRLFAILKASGADNNTPINPNIIFMDFESAAVMQQRQPFLLPDQRLFIPLLPAHLEK</sequence>
<dbReference type="EMBL" id="UYJE01006007">
    <property type="protein sequence ID" value="VDI42369.1"/>
    <property type="molecule type" value="Genomic_DNA"/>
</dbReference>
<dbReference type="AlphaFoldDB" id="A0A8B6EZU1"/>
<proteinExistence type="predicted"/>
<name>A0A8B6EZU1_MYTGA</name>
<evidence type="ECO:0000313" key="1">
    <source>
        <dbReference type="EMBL" id="VDI42369.1"/>
    </source>
</evidence>
<reference evidence="1" key="1">
    <citation type="submission" date="2018-11" db="EMBL/GenBank/DDBJ databases">
        <authorList>
            <person name="Alioto T."/>
            <person name="Alioto T."/>
        </authorList>
    </citation>
    <scope>NUCLEOTIDE SEQUENCE</scope>
</reference>
<keyword evidence="2" id="KW-1185">Reference proteome</keyword>
<gene>
    <name evidence="1" type="ORF">MGAL_10B071063</name>
</gene>
<feature type="non-terminal residue" evidence="1">
    <location>
        <position position="1"/>
    </location>
</feature>
<evidence type="ECO:0000313" key="2">
    <source>
        <dbReference type="Proteomes" id="UP000596742"/>
    </source>
</evidence>
<comment type="caution">
    <text evidence="1">The sequence shown here is derived from an EMBL/GenBank/DDBJ whole genome shotgun (WGS) entry which is preliminary data.</text>
</comment>
<accession>A0A8B6EZU1</accession>
<protein>
    <submittedName>
        <fullName evidence="1">Uncharacterized protein</fullName>
    </submittedName>
</protein>
<dbReference type="Proteomes" id="UP000596742">
    <property type="component" value="Unassembled WGS sequence"/>
</dbReference>